<sequence length="410" mass="46164">MMMRTVADIGNSELKMVINGGKVIKLPDVNKRVFGRVTNKEGSLKQSVTNLMNEICAHVTSDAIERDGKFYVGYRAAHSNGKPDSLDIELGDKYKRDIPVVNVLSVMATKAVQTIYEEDGKLPKSIEVPASLILAIPASEYEGKKARFLESRFKENVHIVIVYVGEEKVTVQIEFETVKVTREGIPALYAIFEGNQDMFDDFNELYKKETDSKEGEDDKEAKKRKANLMVEEKVNGEYFKNKKILHADIGDGTSEYIFSKGLNPVPDACWGEKRGIGHAIEGAIKLLQEEYEGGVDINRQQFSELVTDPNDKKHDKAVEFLEETRYMQAQGIYDDIEKAYVYKTASQAEVLAVYGGGSIALREDLYKKAFEFCEVNDMQLLWISPTYATEMNVRGMEILSKKLASKVAKK</sequence>
<reference evidence="1 2" key="1">
    <citation type="submission" date="2017-09" db="EMBL/GenBank/DDBJ databases">
        <title>Large-scale bioinformatics analysis of Bacillus genomes uncovers conserved roles of natural products in bacterial physiology.</title>
        <authorList>
            <consortium name="Agbiome Team Llc"/>
            <person name="Bleich R.M."/>
            <person name="Grubbs K.J."/>
            <person name="Santa Maria K.C."/>
            <person name="Allen S.E."/>
            <person name="Farag S."/>
            <person name="Shank E.A."/>
            <person name="Bowers A."/>
        </authorList>
    </citation>
    <scope>NUCLEOTIDE SEQUENCE [LARGE SCALE GENOMIC DNA]</scope>
    <source>
        <strain evidence="1 2">AFS064137</strain>
    </source>
</reference>
<protein>
    <recommendedName>
        <fullName evidence="3">ParM/StbA family protein</fullName>
    </recommendedName>
</protein>
<comment type="caution">
    <text evidence="1">The sequence shown here is derived from an EMBL/GenBank/DDBJ whole genome shotgun (WGS) entry which is preliminary data.</text>
</comment>
<accession>A0A9X7FZY3</accession>
<gene>
    <name evidence="1" type="ORF">COK81_24905</name>
</gene>
<dbReference type="AlphaFoldDB" id="A0A9X7FZY3"/>
<dbReference type="InterPro" id="IPR043129">
    <property type="entry name" value="ATPase_NBD"/>
</dbReference>
<dbReference type="Proteomes" id="UP000225910">
    <property type="component" value="Unassembled WGS sequence"/>
</dbReference>
<dbReference type="Gene3D" id="3.30.420.40">
    <property type="match status" value="2"/>
</dbReference>
<dbReference type="RefSeq" id="WP_098679710.1">
    <property type="nucleotide sequence ID" value="NZ_NVCU01000272.1"/>
</dbReference>
<dbReference type="CDD" id="cd24023">
    <property type="entry name" value="ASKHA_NBD_ParM_Alp7A-like"/>
    <property type="match status" value="1"/>
</dbReference>
<evidence type="ECO:0000313" key="2">
    <source>
        <dbReference type="Proteomes" id="UP000225910"/>
    </source>
</evidence>
<evidence type="ECO:0008006" key="3">
    <source>
        <dbReference type="Google" id="ProtNLM"/>
    </source>
</evidence>
<proteinExistence type="predicted"/>
<evidence type="ECO:0000313" key="1">
    <source>
        <dbReference type="EMBL" id="PFT84409.1"/>
    </source>
</evidence>
<organism evidence="1 2">
    <name type="scientific">Bacillus thuringiensis</name>
    <dbReference type="NCBI Taxonomy" id="1428"/>
    <lineage>
        <taxon>Bacteria</taxon>
        <taxon>Bacillati</taxon>
        <taxon>Bacillota</taxon>
        <taxon>Bacilli</taxon>
        <taxon>Bacillales</taxon>
        <taxon>Bacillaceae</taxon>
        <taxon>Bacillus</taxon>
        <taxon>Bacillus cereus group</taxon>
    </lineage>
</organism>
<dbReference type="SUPFAM" id="SSF53067">
    <property type="entry name" value="Actin-like ATPase domain"/>
    <property type="match status" value="1"/>
</dbReference>
<dbReference type="EMBL" id="NVCU01000272">
    <property type="protein sequence ID" value="PFT84409.1"/>
    <property type="molecule type" value="Genomic_DNA"/>
</dbReference>
<name>A0A9X7FZY3_BACTU</name>